<dbReference type="EMBL" id="SNRW01008619">
    <property type="protein sequence ID" value="KAA6379231.1"/>
    <property type="molecule type" value="Genomic_DNA"/>
</dbReference>
<evidence type="ECO:0000313" key="2">
    <source>
        <dbReference type="Proteomes" id="UP000324800"/>
    </source>
</evidence>
<dbReference type="Proteomes" id="UP000324800">
    <property type="component" value="Unassembled WGS sequence"/>
</dbReference>
<dbReference type="AlphaFoldDB" id="A0A5J4V9W6"/>
<proteinExistence type="predicted"/>
<organism evidence="1 2">
    <name type="scientific">Streblomastix strix</name>
    <dbReference type="NCBI Taxonomy" id="222440"/>
    <lineage>
        <taxon>Eukaryota</taxon>
        <taxon>Metamonada</taxon>
        <taxon>Preaxostyla</taxon>
        <taxon>Oxymonadida</taxon>
        <taxon>Streblomastigidae</taxon>
        <taxon>Streblomastix</taxon>
    </lineage>
</organism>
<gene>
    <name evidence="1" type="ORF">EZS28_025242</name>
</gene>
<evidence type="ECO:0000313" key="1">
    <source>
        <dbReference type="EMBL" id="KAA6379231.1"/>
    </source>
</evidence>
<protein>
    <submittedName>
        <fullName evidence="1">Uncharacterized protein</fullName>
    </submittedName>
</protein>
<name>A0A5J4V9W6_9EUKA</name>
<accession>A0A5J4V9W6</accession>
<sequence>MVLIYYKPTSLISVLEIVSKNIAIITDAAAKVRIALGAVGKMVIKLLKNTRMKNIRLIQVFLLQLCENTYIDRRSNNNTTYAIGSELISNKAGDPIKLCVSFDSTFILGRKSNIKEKIDSKGENNRHIIPNQNKDIVIISSI</sequence>
<comment type="caution">
    <text evidence="1">The sequence shown here is derived from an EMBL/GenBank/DDBJ whole genome shotgun (WGS) entry which is preliminary data.</text>
</comment>
<reference evidence="1 2" key="1">
    <citation type="submission" date="2019-03" db="EMBL/GenBank/DDBJ databases">
        <title>Single cell metagenomics reveals metabolic interactions within the superorganism composed of flagellate Streblomastix strix and complex community of Bacteroidetes bacteria on its surface.</title>
        <authorList>
            <person name="Treitli S.C."/>
            <person name="Kolisko M."/>
            <person name="Husnik F."/>
            <person name="Keeling P."/>
            <person name="Hampl V."/>
        </authorList>
    </citation>
    <scope>NUCLEOTIDE SEQUENCE [LARGE SCALE GENOMIC DNA]</scope>
    <source>
        <strain evidence="1">ST1C</strain>
    </source>
</reference>